<dbReference type="InterPro" id="IPR001810">
    <property type="entry name" value="F-box_dom"/>
</dbReference>
<sequence length="388" mass="43952">MTASPILNLPEDILVLLPDYLDNIEHYTNFSSTCRDLRRVLSNPHPNTILHLAAAQSRIFFRPSPIFLATATARELGHWARLSPANEALLATACRNGAEGLLDLALQHVGLTLPQIRQLHALRFSVINPVVDLIDKCVGDQWYATPDFWDGGASDAYTVDSEPGHTFFHLAMYGELFGPDIETLLNRDSSKRRLSVDTRLEFVKYCIPEPYTGMITSTTSPGLHEIIDPRRRVELVGPYAKGDKGSHPDYPKQNNLALTWTIRSRKFNAPLKAMRNAAGSDFQANFDDGWWYVPDGESEEEQQEGGEKRNWRQRMWENMLVCQGLDGLGMLREDLRDEWVETVRSWRERIAAMEKEPEVVIIGRQGTMEYPFLLGDLRSCMSGYVPGT</sequence>
<proteinExistence type="predicted"/>
<reference evidence="2 3" key="1">
    <citation type="submission" date="2015-03" db="EMBL/GenBank/DDBJ databases">
        <title>RNA-seq based gene annotation and comparative genomics of four Zymoseptoria species reveal species-specific pathogenicity related genes and transposable element activity.</title>
        <authorList>
            <person name="Grandaubert J."/>
            <person name="Bhattacharyya A."/>
            <person name="Stukenbrock E.H."/>
        </authorList>
    </citation>
    <scope>NUCLEOTIDE SEQUENCE [LARGE SCALE GENOMIC DNA]</scope>
    <source>
        <strain evidence="2 3">Zb18110</strain>
    </source>
</reference>
<name>A0A0F4GCG5_9PEZI</name>
<dbReference type="Proteomes" id="UP000033647">
    <property type="component" value="Unassembled WGS sequence"/>
</dbReference>
<dbReference type="EMBL" id="LAFY01004094">
    <property type="protein sequence ID" value="KJX95071.1"/>
    <property type="molecule type" value="Genomic_DNA"/>
</dbReference>
<evidence type="ECO:0000313" key="2">
    <source>
        <dbReference type="EMBL" id="KJX95071.1"/>
    </source>
</evidence>
<protein>
    <recommendedName>
        <fullName evidence="1">F-box domain-containing protein</fullName>
    </recommendedName>
</protein>
<dbReference type="AlphaFoldDB" id="A0A0F4GCG5"/>
<evidence type="ECO:0000313" key="3">
    <source>
        <dbReference type="Proteomes" id="UP000033647"/>
    </source>
</evidence>
<comment type="caution">
    <text evidence="2">The sequence shown here is derived from an EMBL/GenBank/DDBJ whole genome shotgun (WGS) entry which is preliminary data.</text>
</comment>
<organism evidence="2 3">
    <name type="scientific">Zymoseptoria brevis</name>
    <dbReference type="NCBI Taxonomy" id="1047168"/>
    <lineage>
        <taxon>Eukaryota</taxon>
        <taxon>Fungi</taxon>
        <taxon>Dikarya</taxon>
        <taxon>Ascomycota</taxon>
        <taxon>Pezizomycotina</taxon>
        <taxon>Dothideomycetes</taxon>
        <taxon>Dothideomycetidae</taxon>
        <taxon>Mycosphaerellales</taxon>
        <taxon>Mycosphaerellaceae</taxon>
        <taxon>Zymoseptoria</taxon>
    </lineage>
</organism>
<dbReference type="Pfam" id="PF00646">
    <property type="entry name" value="F-box"/>
    <property type="match status" value="1"/>
</dbReference>
<evidence type="ECO:0000259" key="1">
    <source>
        <dbReference type="Pfam" id="PF00646"/>
    </source>
</evidence>
<gene>
    <name evidence="2" type="ORF">TI39_contig4135g00003</name>
</gene>
<keyword evidence="3" id="KW-1185">Reference proteome</keyword>
<dbReference type="STRING" id="1047168.A0A0F4GCG5"/>
<accession>A0A0F4GCG5</accession>
<feature type="domain" description="F-box" evidence="1">
    <location>
        <begin position="6"/>
        <end position="45"/>
    </location>
</feature>
<dbReference type="OrthoDB" id="2853639at2759"/>